<gene>
    <name evidence="29" type="ORF">QYM36_007668</name>
</gene>
<feature type="chain" id="PRO_5041719835" description="Lysosome-associated membrane glycoprotein 5" evidence="26">
    <location>
        <begin position="16"/>
        <end position="307"/>
    </location>
</feature>
<keyword evidence="11" id="KW-0770">Synapse</keyword>
<reference evidence="29" key="1">
    <citation type="submission" date="2023-07" db="EMBL/GenBank/DDBJ databases">
        <title>Chromosome-level genome assembly of Artemia franciscana.</title>
        <authorList>
            <person name="Jo E."/>
        </authorList>
    </citation>
    <scope>NUCLEOTIDE SEQUENCE</scope>
    <source>
        <tissue evidence="29">Whole body</tissue>
    </source>
</reference>
<keyword evidence="14" id="KW-0325">Glycoprotein</keyword>
<evidence type="ECO:0000256" key="1">
    <source>
        <dbReference type="ARBA" id="ARBA00004151"/>
    </source>
</evidence>
<dbReference type="Proteomes" id="UP001187531">
    <property type="component" value="Unassembled WGS sequence"/>
</dbReference>
<dbReference type="Pfam" id="PF01299">
    <property type="entry name" value="Lamp2-like_luminal"/>
    <property type="match status" value="1"/>
</dbReference>
<keyword evidence="7 23" id="KW-0812">Transmembrane</keyword>
<feature type="domain" description="Lysosome-associated membrane glycoprotein 2-like luminal" evidence="27">
    <location>
        <begin position="90"/>
        <end position="248"/>
    </location>
</feature>
<evidence type="ECO:0000256" key="2">
    <source>
        <dbReference type="ARBA" id="ARBA00004158"/>
    </source>
</evidence>
<protein>
    <recommendedName>
        <fullName evidence="21">Lysosome-associated membrane glycoprotein 5</fullName>
    </recommendedName>
    <alternativeName>
        <fullName evidence="22">Lysosome-associated membrane protein 5</fullName>
    </alternativeName>
</protein>
<dbReference type="GO" id="GO:0031902">
    <property type="term" value="C:late endosome membrane"/>
    <property type="evidence" value="ECO:0007669"/>
    <property type="project" value="TreeGrafter"/>
</dbReference>
<evidence type="ECO:0000256" key="17">
    <source>
        <dbReference type="ARBA" id="ARBA00023329"/>
    </source>
</evidence>
<dbReference type="GO" id="GO:0005886">
    <property type="term" value="C:plasma membrane"/>
    <property type="evidence" value="ECO:0007669"/>
    <property type="project" value="UniProtKB-SubCell"/>
</dbReference>
<feature type="signal peptide" evidence="26">
    <location>
        <begin position="1"/>
        <end position="15"/>
    </location>
</feature>
<evidence type="ECO:0000256" key="19">
    <source>
        <dbReference type="ARBA" id="ARBA00053950"/>
    </source>
</evidence>
<evidence type="ECO:0000256" key="24">
    <source>
        <dbReference type="SAM" id="MobiDB-lite"/>
    </source>
</evidence>
<name>A0AA88LKA7_ARTSF</name>
<dbReference type="PROSITE" id="PS51407">
    <property type="entry name" value="LAMP_3"/>
    <property type="match status" value="1"/>
</dbReference>
<evidence type="ECO:0000256" key="8">
    <source>
        <dbReference type="ARBA" id="ARBA00022729"/>
    </source>
</evidence>
<dbReference type="Pfam" id="PF21222">
    <property type="entry name" value="Lamp2_2nd"/>
    <property type="match status" value="1"/>
</dbReference>
<evidence type="ECO:0000256" key="26">
    <source>
        <dbReference type="SAM" id="SignalP"/>
    </source>
</evidence>
<comment type="function">
    <text evidence="19">Plays a role in short-term synaptic plasticity in a subset of GABAergic neurons in the brain.</text>
</comment>
<keyword evidence="9" id="KW-0967">Endosome</keyword>
<evidence type="ECO:0000256" key="7">
    <source>
        <dbReference type="ARBA" id="ARBA00022692"/>
    </source>
</evidence>
<evidence type="ECO:0000256" key="21">
    <source>
        <dbReference type="ARBA" id="ARBA00074379"/>
    </source>
</evidence>
<feature type="region of interest" description="Disordered" evidence="24">
    <location>
        <begin position="49"/>
        <end position="71"/>
    </location>
</feature>
<keyword evidence="30" id="KW-1185">Reference proteome</keyword>
<dbReference type="PANTHER" id="PTHR11506:SF35">
    <property type="entry name" value="LYSOSOME-ASSOCIATED MEMBRANE GLYCOPROTEIN 5"/>
    <property type="match status" value="1"/>
</dbReference>
<evidence type="ECO:0000313" key="29">
    <source>
        <dbReference type="EMBL" id="KAK2726896.1"/>
    </source>
</evidence>
<dbReference type="AlphaFoldDB" id="A0AA88LKA7"/>
<feature type="transmembrane region" description="Helical" evidence="25">
    <location>
        <begin position="270"/>
        <end position="292"/>
    </location>
</feature>
<accession>A0AA88LKA7</accession>
<evidence type="ECO:0000259" key="27">
    <source>
        <dbReference type="Pfam" id="PF01299"/>
    </source>
</evidence>
<keyword evidence="16" id="KW-0966">Cell projection</keyword>
<dbReference type="PANTHER" id="PTHR11506">
    <property type="entry name" value="LYSOSOME-ASSOCIATED MEMBRANE GLYCOPROTEIN"/>
    <property type="match status" value="1"/>
</dbReference>
<evidence type="ECO:0000256" key="11">
    <source>
        <dbReference type="ARBA" id="ARBA00023018"/>
    </source>
</evidence>
<evidence type="ECO:0000256" key="3">
    <source>
        <dbReference type="ARBA" id="ARBA00004172"/>
    </source>
</evidence>
<keyword evidence="6" id="KW-1003">Cell membrane</keyword>
<feature type="compositionally biased region" description="Low complexity" evidence="24">
    <location>
        <begin position="49"/>
        <end position="70"/>
    </location>
</feature>
<comment type="similarity">
    <text evidence="5 23">Belongs to the LAMP family.</text>
</comment>
<evidence type="ECO:0000256" key="22">
    <source>
        <dbReference type="ARBA" id="ARBA00076257"/>
    </source>
</evidence>
<evidence type="ECO:0000256" key="9">
    <source>
        <dbReference type="ARBA" id="ARBA00022753"/>
    </source>
</evidence>
<comment type="caution">
    <text evidence="29">The sequence shown here is derived from an EMBL/GenBank/DDBJ whole genome shotgun (WGS) entry which is preliminary data.</text>
</comment>
<evidence type="ECO:0000256" key="14">
    <source>
        <dbReference type="ARBA" id="ARBA00023180"/>
    </source>
</evidence>
<dbReference type="InterPro" id="IPR048524">
    <property type="entry name" value="Lamp2-like_TM"/>
</dbReference>
<evidence type="ECO:0000256" key="20">
    <source>
        <dbReference type="ARBA" id="ARBA00060492"/>
    </source>
</evidence>
<dbReference type="GO" id="GO:0072594">
    <property type="term" value="P:establishment of protein localization to organelle"/>
    <property type="evidence" value="ECO:0007669"/>
    <property type="project" value="TreeGrafter"/>
</dbReference>
<dbReference type="InterPro" id="IPR002000">
    <property type="entry name" value="Lysosome-assoc_membr_glycop"/>
</dbReference>
<keyword evidence="13" id="KW-1015">Disulfide bond</keyword>
<comment type="subcellular location">
    <subcellularLocation>
        <location evidence="4">Cell projection</location>
        <location evidence="4">Dendrite</location>
    </subcellularLocation>
    <subcellularLocation>
        <location evidence="20">Cell projection</location>
        <location evidence="20">Growth cone membrane</location>
        <topology evidence="20">Single-pass type I membrane protein</topology>
    </subcellularLocation>
    <subcellularLocation>
        <location evidence="18">Cytoplasmic vesicle</location>
        <location evidence="18">Secretory vesicle</location>
        <location evidence="18">Synaptic vesicle membrane</location>
        <topology evidence="18">Single-pass type I membrane protein</topology>
    </subcellularLocation>
    <subcellularLocation>
        <location evidence="2">Early endosome membrane</location>
        <topology evidence="2">Single-pass type I membrane protein</topology>
    </subcellularLocation>
    <subcellularLocation>
        <location evidence="1">Endoplasmic reticulum-Golgi intermediate compartment membrane</location>
        <topology evidence="1">Single-pass type I membrane protein</topology>
    </subcellularLocation>
    <subcellularLocation>
        <location evidence="23">Membrane</location>
        <topology evidence="23">Single-pass type I membrane protein</topology>
    </subcellularLocation>
    <subcellularLocation>
        <location evidence="3">Recycling endosome</location>
    </subcellularLocation>
</comment>
<evidence type="ECO:0000256" key="23">
    <source>
        <dbReference type="PROSITE-ProRule" id="PRU00740"/>
    </source>
</evidence>
<proteinExistence type="inferred from homology"/>
<evidence type="ECO:0000256" key="6">
    <source>
        <dbReference type="ARBA" id="ARBA00022475"/>
    </source>
</evidence>
<evidence type="ECO:0000256" key="12">
    <source>
        <dbReference type="ARBA" id="ARBA00023136"/>
    </source>
</evidence>
<keyword evidence="8 26" id="KW-0732">Signal</keyword>
<dbReference type="PROSITE" id="PS00310">
    <property type="entry name" value="LAMP_1"/>
    <property type="match status" value="1"/>
</dbReference>
<dbReference type="EMBL" id="JAVRJZ010000001">
    <property type="protein sequence ID" value="KAK2726896.1"/>
    <property type="molecule type" value="Genomic_DNA"/>
</dbReference>
<evidence type="ECO:0000256" key="16">
    <source>
        <dbReference type="ARBA" id="ARBA00023273"/>
    </source>
</evidence>
<evidence type="ECO:0000259" key="28">
    <source>
        <dbReference type="Pfam" id="PF21222"/>
    </source>
</evidence>
<keyword evidence="17" id="KW-0968">Cytoplasmic vesicle</keyword>
<keyword evidence="12 23" id="KW-0472">Membrane</keyword>
<evidence type="ECO:0000313" key="30">
    <source>
        <dbReference type="Proteomes" id="UP001187531"/>
    </source>
</evidence>
<evidence type="ECO:0000256" key="18">
    <source>
        <dbReference type="ARBA" id="ARBA00029428"/>
    </source>
</evidence>
<organism evidence="29 30">
    <name type="scientific">Artemia franciscana</name>
    <name type="common">Brine shrimp</name>
    <name type="synonym">Artemia sanfranciscana</name>
    <dbReference type="NCBI Taxonomy" id="6661"/>
    <lineage>
        <taxon>Eukaryota</taxon>
        <taxon>Metazoa</taxon>
        <taxon>Ecdysozoa</taxon>
        <taxon>Arthropoda</taxon>
        <taxon>Crustacea</taxon>
        <taxon>Branchiopoda</taxon>
        <taxon>Anostraca</taxon>
        <taxon>Artemiidae</taxon>
        <taxon>Artemia</taxon>
    </lineage>
</organism>
<dbReference type="InterPro" id="IPR018134">
    <property type="entry name" value="LAMP_CS"/>
</dbReference>
<keyword evidence="15" id="KW-0458">Lysosome</keyword>
<evidence type="ECO:0000256" key="13">
    <source>
        <dbReference type="ARBA" id="ARBA00023157"/>
    </source>
</evidence>
<dbReference type="GO" id="GO:0005765">
    <property type="term" value="C:lysosomal membrane"/>
    <property type="evidence" value="ECO:0007669"/>
    <property type="project" value="TreeGrafter"/>
</dbReference>
<evidence type="ECO:0000256" key="4">
    <source>
        <dbReference type="ARBA" id="ARBA00004279"/>
    </source>
</evidence>
<evidence type="ECO:0000256" key="15">
    <source>
        <dbReference type="ARBA" id="ARBA00023228"/>
    </source>
</evidence>
<evidence type="ECO:0000256" key="10">
    <source>
        <dbReference type="ARBA" id="ARBA00022989"/>
    </source>
</evidence>
<sequence length="307" mass="33003">MEFFILFALVIIASAENKTTVLPPTTVTSEAPPNITSTSTAFTTTTVKPNTTTTIQPSTTVTPAPTSTNAPIPPGPPQPVAGYWVVHDEHANITCIVARFSAAFKVPYIKTDGQAGNGSVVLNQNATATGTCGEVEQTLTLKWYQVAEGIQAPKPNILTFTFTKNISNDIYYAKSIELMAYPDLIYFPNATTPDYIESVLSDSYLDFFPAHLNNSYACRSEQIFNMPQVNTGYQTHGSITGMQIQAFRNTGDEEFGASENCSGDTATSDIVPIAVGCALAALVVIVLIAYLVGRSRSASRQRGYQSV</sequence>
<dbReference type="InterPro" id="IPR048528">
    <property type="entry name" value="Lamp2-like_luminal"/>
</dbReference>
<feature type="domain" description="Lysosome-associated membrane glycoprotein 2-like transmembrane" evidence="28">
    <location>
        <begin position="271"/>
        <end position="305"/>
    </location>
</feature>
<keyword evidence="10 25" id="KW-1133">Transmembrane helix</keyword>
<evidence type="ECO:0000256" key="5">
    <source>
        <dbReference type="ARBA" id="ARBA00009644"/>
    </source>
</evidence>
<evidence type="ECO:0000256" key="25">
    <source>
        <dbReference type="SAM" id="Phobius"/>
    </source>
</evidence>
<comment type="caution">
    <text evidence="23">Lacks conserved residue(s) required for the propagation of feature annotation.</text>
</comment>
<dbReference type="Gene3D" id="2.40.160.110">
    <property type="match status" value="1"/>
</dbReference>